<evidence type="ECO:0000259" key="1">
    <source>
        <dbReference type="PROSITE" id="PS50988"/>
    </source>
</evidence>
<dbReference type="PANTHER" id="PTHR44791">
    <property type="entry name" value="TELOMERASE PROTEIN COMPONENT 1 TEP1"/>
    <property type="match status" value="1"/>
</dbReference>
<organism evidence="2 3">
    <name type="scientific">Rhodocytophaga rosea</name>
    <dbReference type="NCBI Taxonomy" id="2704465"/>
    <lineage>
        <taxon>Bacteria</taxon>
        <taxon>Pseudomonadati</taxon>
        <taxon>Bacteroidota</taxon>
        <taxon>Cytophagia</taxon>
        <taxon>Cytophagales</taxon>
        <taxon>Rhodocytophagaceae</taxon>
        <taxon>Rhodocytophaga</taxon>
    </lineage>
</organism>
<dbReference type="InterPro" id="IPR037214">
    <property type="entry name" value="TROVE_dom_sf"/>
</dbReference>
<dbReference type="Proteomes" id="UP000480178">
    <property type="component" value="Chromosome"/>
</dbReference>
<evidence type="ECO:0000313" key="3">
    <source>
        <dbReference type="Proteomes" id="UP000480178"/>
    </source>
</evidence>
<dbReference type="SUPFAM" id="SSF140864">
    <property type="entry name" value="TROVE domain-like"/>
    <property type="match status" value="1"/>
</dbReference>
<evidence type="ECO:0000313" key="2">
    <source>
        <dbReference type="EMBL" id="QHT69505.1"/>
    </source>
</evidence>
<dbReference type="GO" id="GO:0003720">
    <property type="term" value="F:telomerase activity"/>
    <property type="evidence" value="ECO:0007669"/>
    <property type="project" value="TreeGrafter"/>
</dbReference>
<gene>
    <name evidence="2" type="ORF">GXP67_24090</name>
</gene>
<accession>A0A6C0GNA1</accession>
<name>A0A6C0GNA1_9BACT</name>
<dbReference type="AlphaFoldDB" id="A0A6C0GNA1"/>
<dbReference type="InterPro" id="IPR008858">
    <property type="entry name" value="TROVE_dom"/>
</dbReference>
<keyword evidence="3" id="KW-1185">Reference proteome</keyword>
<sequence length="524" mass="59176">MKFNTLFSKANETVNYMGGKAYILTPALELYTTVVSTMLDNSYYEKADDRLVRIKNLVPLVDPVFVAKLAIYTREEMYLRTVPLVLVTELAKVHKGDNLVSRTVERIVQRADEITELLAYYELSNERKGVKKLNKLSKQIQKGLAGSFNKFDAYQLAKYNRDAHVKLKDALFLIHPKAKSETQQEIFNQLVADTLPVPYTWETELSKLGQMPFGSEKEKQEKKAAKWEELVLSGKIGYMALLRNLRNITTQGTDLAVQAALQVITDRSRVKTSKQLPFRYLSAYAELETELKSQVHAEKEKNRIQAALQALEKAVIMASDNIPVADGITLILSDNSGSMYGDAGGKSVVSAMSKRTTADIANLFAVLYWMRAQNTIVGLFGDRLITPELQRNKNVFENFAIVNTAAKKCGASTEQGIFDMMEQLIDTKKMVDRIVIFSDCQVGSKCNWYDHKRRVGNDFNKLFQHYRKMNPHVVTYSVDLKGYGNTLFDKGVMTIGGWSEKLFDMMVALEEGESVVSSIESIHL</sequence>
<dbReference type="KEGG" id="rhoz:GXP67_24090"/>
<dbReference type="SUPFAM" id="SSF53300">
    <property type="entry name" value="vWA-like"/>
    <property type="match status" value="1"/>
</dbReference>
<dbReference type="InterPro" id="IPR052652">
    <property type="entry name" value="Telomerase_Complex_Comp"/>
</dbReference>
<dbReference type="GO" id="GO:0070034">
    <property type="term" value="F:telomerase RNA binding"/>
    <property type="evidence" value="ECO:0007669"/>
    <property type="project" value="TreeGrafter"/>
</dbReference>
<dbReference type="RefSeq" id="WP_162445494.1">
    <property type="nucleotide sequence ID" value="NZ_CP048222.1"/>
</dbReference>
<protein>
    <submittedName>
        <fullName evidence="2">TROVE domain-containing protein</fullName>
    </submittedName>
</protein>
<feature type="domain" description="TROVE" evidence="1">
    <location>
        <begin position="13"/>
        <end position="327"/>
    </location>
</feature>
<dbReference type="InterPro" id="IPR036465">
    <property type="entry name" value="vWFA_dom_sf"/>
</dbReference>
<reference evidence="2 3" key="1">
    <citation type="submission" date="2020-01" db="EMBL/GenBank/DDBJ databases">
        <authorList>
            <person name="Kim M.K."/>
        </authorList>
    </citation>
    <scope>NUCLEOTIDE SEQUENCE [LARGE SCALE GENOMIC DNA]</scope>
    <source>
        <strain evidence="2 3">172606-1</strain>
    </source>
</reference>
<dbReference type="Gene3D" id="3.40.50.410">
    <property type="entry name" value="von Willebrand factor, type A domain"/>
    <property type="match status" value="1"/>
</dbReference>
<dbReference type="Pfam" id="PF05731">
    <property type="entry name" value="TROVE"/>
    <property type="match status" value="2"/>
</dbReference>
<dbReference type="PANTHER" id="PTHR44791:SF1">
    <property type="entry name" value="TELOMERASE PROTEIN COMPONENT 1"/>
    <property type="match status" value="1"/>
</dbReference>
<proteinExistence type="predicted"/>
<dbReference type="PROSITE" id="PS50988">
    <property type="entry name" value="TROVE"/>
    <property type="match status" value="1"/>
</dbReference>
<dbReference type="GO" id="GO:0000722">
    <property type="term" value="P:telomere maintenance via recombination"/>
    <property type="evidence" value="ECO:0007669"/>
    <property type="project" value="TreeGrafter"/>
</dbReference>
<dbReference type="EMBL" id="CP048222">
    <property type="protein sequence ID" value="QHT69505.1"/>
    <property type="molecule type" value="Genomic_DNA"/>
</dbReference>